<dbReference type="RefSeq" id="WP_269478564.1">
    <property type="nucleotide sequence ID" value="NZ_JAOSHN010000004.1"/>
</dbReference>
<evidence type="ECO:0000313" key="1">
    <source>
        <dbReference type="EMBL" id="MCU7379073.1"/>
    </source>
</evidence>
<dbReference type="Proteomes" id="UP001065549">
    <property type="component" value="Unassembled WGS sequence"/>
</dbReference>
<organism evidence="1 2">
    <name type="scientific">Hominibacterium faecale</name>
    <dbReference type="NCBI Taxonomy" id="2839743"/>
    <lineage>
        <taxon>Bacteria</taxon>
        <taxon>Bacillati</taxon>
        <taxon>Bacillota</taxon>
        <taxon>Clostridia</taxon>
        <taxon>Peptostreptococcales</taxon>
        <taxon>Anaerovoracaceae</taxon>
        <taxon>Hominibacterium</taxon>
    </lineage>
</organism>
<evidence type="ECO:0000313" key="2">
    <source>
        <dbReference type="Proteomes" id="UP001065549"/>
    </source>
</evidence>
<name>A0A9J6QPF8_9FIRM</name>
<dbReference type="EMBL" id="JAOSHN010000004">
    <property type="protein sequence ID" value="MCU7379073.1"/>
    <property type="molecule type" value="Genomic_DNA"/>
</dbReference>
<dbReference type="AlphaFoldDB" id="A0A9J6QPF8"/>
<proteinExistence type="predicted"/>
<protein>
    <submittedName>
        <fullName evidence="1">Uncharacterized protein</fullName>
    </submittedName>
</protein>
<comment type="caution">
    <text evidence="1">The sequence shown here is derived from an EMBL/GenBank/DDBJ whole genome shotgun (WGS) entry which is preliminary data.</text>
</comment>
<keyword evidence="2" id="KW-1185">Reference proteome</keyword>
<accession>A0A9J6QPF8</accession>
<sequence length="66" mass="7394">MGIWEKSEAKFSDLAKSFYGAFSFRPRNPITLRKKGLINAISPFFQLLLDNESLPCGNPALPYGND</sequence>
<gene>
    <name evidence="1" type="ORF">OBO34_12015</name>
</gene>
<reference evidence="1" key="1">
    <citation type="submission" date="2022-09" db="EMBL/GenBank/DDBJ databases">
        <title>Culturomic study of gut microbiota in children with autism spectrum disorder.</title>
        <authorList>
            <person name="Efimov B.A."/>
            <person name="Chaplin A.V."/>
            <person name="Sokolova S.R."/>
            <person name="Pikina A.P."/>
            <person name="Korzhanova M."/>
            <person name="Belova V."/>
            <person name="Korostin D."/>
        </authorList>
    </citation>
    <scope>NUCLEOTIDE SEQUENCE</scope>
    <source>
        <strain evidence="1">ASD5510</strain>
    </source>
</reference>